<dbReference type="EMBL" id="FUEZ01000003">
    <property type="protein sequence ID" value="SPM39444.1"/>
    <property type="molecule type" value="Genomic_DNA"/>
</dbReference>
<dbReference type="Proteomes" id="UP000240424">
    <property type="component" value="Unassembled WGS sequence"/>
</dbReference>
<protein>
    <submittedName>
        <fullName evidence="1">Mycobacterium numidiamassiliense ORFan</fullName>
    </submittedName>
</protein>
<organism evidence="1 2">
    <name type="scientific">Mycobacterium numidiamassiliense</name>
    <dbReference type="NCBI Taxonomy" id="1841861"/>
    <lineage>
        <taxon>Bacteria</taxon>
        <taxon>Bacillati</taxon>
        <taxon>Actinomycetota</taxon>
        <taxon>Actinomycetes</taxon>
        <taxon>Mycobacteriales</taxon>
        <taxon>Mycobacteriaceae</taxon>
        <taxon>Mycobacterium</taxon>
    </lineage>
</organism>
<dbReference type="AlphaFoldDB" id="A0A2U3P6R7"/>
<reference evidence="1 2" key="1">
    <citation type="submission" date="2017-01" db="EMBL/GenBank/DDBJ databases">
        <authorList>
            <consortium name="Urmite Genomes"/>
        </authorList>
    </citation>
    <scope>NUCLEOTIDE SEQUENCE [LARGE SCALE GENOMIC DNA]</scope>
    <source>
        <strain evidence="1 2">AB215</strain>
    </source>
</reference>
<proteinExistence type="predicted"/>
<keyword evidence="2" id="KW-1185">Reference proteome</keyword>
<gene>
    <name evidence="1" type="ORF">MNAB215_1627</name>
</gene>
<evidence type="ECO:0000313" key="2">
    <source>
        <dbReference type="Proteomes" id="UP000240424"/>
    </source>
</evidence>
<dbReference type="STRING" id="1841861.GCA_900157365_05829"/>
<name>A0A2U3P6R7_9MYCO</name>
<sequence length="69" mass="7403">VSATKDGLGGRLTLTGWPKHCPHLTMSMTTSIGAPRKHFAPQAFLWSPGWRASITPVRAIPTVLDIPAP</sequence>
<evidence type="ECO:0000313" key="1">
    <source>
        <dbReference type="EMBL" id="SPM39444.1"/>
    </source>
</evidence>
<accession>A0A2U3P6R7</accession>
<feature type="non-terminal residue" evidence="1">
    <location>
        <position position="1"/>
    </location>
</feature>